<comment type="similarity">
    <text evidence="2">Belongs to the ABC-4 integral membrane protein family. LolC/E subfamily.</text>
</comment>
<dbReference type="Proteomes" id="UP000253383">
    <property type="component" value="Unassembled WGS sequence"/>
</dbReference>
<protein>
    <submittedName>
        <fullName evidence="10">ABC transporter permease</fullName>
    </submittedName>
</protein>
<evidence type="ECO:0000256" key="7">
    <source>
        <dbReference type="SAM" id="Phobius"/>
    </source>
</evidence>
<feature type="domain" description="ABC3 transporter permease C-terminal" evidence="8">
    <location>
        <begin position="279"/>
        <end position="404"/>
    </location>
</feature>
<evidence type="ECO:0000256" key="5">
    <source>
        <dbReference type="ARBA" id="ARBA00022989"/>
    </source>
</evidence>
<dbReference type="Pfam" id="PF02687">
    <property type="entry name" value="FtsX"/>
    <property type="match status" value="1"/>
</dbReference>
<dbReference type="RefSeq" id="WP_114406957.1">
    <property type="nucleotide sequence ID" value="NZ_QOWE01000012.1"/>
</dbReference>
<accession>A0A368JLK2</accession>
<sequence>MNVPFFIARRIRHTPTTSFSATVTKVGIASIAIGLASIIVAFAVLFGYKYGIQQKIFVFGSHITVSKFSLNNSYEETPLPLQTPLYQQAKTIDGIRHIQAVATKAGMLKTADELSGAVLKGVGREYDWSLFQSSLVAGQLPRFFNDSAQCNPNYSCQILISKRISERLQLGVGKDVIMYFIGNTLRPRKLQVSGIYDTGLEEGDNVMIVGDLRLIQQLNNWGADSVGGYEIFVNDFKHIDETYRRVRDAASPDMRPMRVTDTYKPLFDWMMLLDQNTSIFLVLILFVAGFNMVAILLVLMMERTPMIGLLKAFGSQNSLIRRVFFYVGLNMVIKGLVIGNLLGIGICALQYYFELIPLDPKNYYMDTVPIAWNFSVIALVNLATITLIALVMWLPTLVATRIQPIKALVFKK</sequence>
<evidence type="ECO:0000256" key="3">
    <source>
        <dbReference type="ARBA" id="ARBA00022475"/>
    </source>
</evidence>
<reference evidence="10 11" key="1">
    <citation type="submission" date="2018-07" db="EMBL/GenBank/DDBJ databases">
        <title>Genome analysis of Larkinella rosea.</title>
        <authorList>
            <person name="Zhou Z."/>
            <person name="Wang G."/>
        </authorList>
    </citation>
    <scope>NUCLEOTIDE SEQUENCE [LARGE SCALE GENOMIC DNA]</scope>
    <source>
        <strain evidence="11">zzj9</strain>
    </source>
</reference>
<comment type="caution">
    <text evidence="10">The sequence shown here is derived from an EMBL/GenBank/DDBJ whole genome shotgun (WGS) entry which is preliminary data.</text>
</comment>
<evidence type="ECO:0000313" key="10">
    <source>
        <dbReference type="EMBL" id="RCR68538.1"/>
    </source>
</evidence>
<feature type="transmembrane region" description="Helical" evidence="7">
    <location>
        <begin position="372"/>
        <end position="394"/>
    </location>
</feature>
<keyword evidence="3" id="KW-1003">Cell membrane</keyword>
<dbReference type="InterPro" id="IPR003838">
    <property type="entry name" value="ABC3_permease_C"/>
</dbReference>
<keyword evidence="5 7" id="KW-1133">Transmembrane helix</keyword>
<evidence type="ECO:0000259" key="9">
    <source>
        <dbReference type="Pfam" id="PF12704"/>
    </source>
</evidence>
<evidence type="ECO:0000313" key="11">
    <source>
        <dbReference type="Proteomes" id="UP000253383"/>
    </source>
</evidence>
<dbReference type="Pfam" id="PF12704">
    <property type="entry name" value="MacB_PCD"/>
    <property type="match status" value="1"/>
</dbReference>
<keyword evidence="4 7" id="KW-0812">Transmembrane</keyword>
<keyword evidence="11" id="KW-1185">Reference proteome</keyword>
<dbReference type="InterPro" id="IPR051447">
    <property type="entry name" value="Lipoprotein-release_system"/>
</dbReference>
<evidence type="ECO:0000259" key="8">
    <source>
        <dbReference type="Pfam" id="PF02687"/>
    </source>
</evidence>
<evidence type="ECO:0000256" key="1">
    <source>
        <dbReference type="ARBA" id="ARBA00004651"/>
    </source>
</evidence>
<dbReference type="InterPro" id="IPR025857">
    <property type="entry name" value="MacB_PCD"/>
</dbReference>
<feature type="domain" description="MacB-like periplasmic core" evidence="9">
    <location>
        <begin position="29"/>
        <end position="219"/>
    </location>
</feature>
<feature type="transmembrane region" description="Helical" evidence="7">
    <location>
        <begin position="279"/>
        <end position="302"/>
    </location>
</feature>
<keyword evidence="6 7" id="KW-0472">Membrane</keyword>
<dbReference type="GO" id="GO:0044874">
    <property type="term" value="P:lipoprotein localization to outer membrane"/>
    <property type="evidence" value="ECO:0007669"/>
    <property type="project" value="TreeGrafter"/>
</dbReference>
<dbReference type="EMBL" id="QOWE01000012">
    <property type="protein sequence ID" value="RCR68538.1"/>
    <property type="molecule type" value="Genomic_DNA"/>
</dbReference>
<dbReference type="OrthoDB" id="1522670at2"/>
<dbReference type="PANTHER" id="PTHR30489:SF0">
    <property type="entry name" value="LIPOPROTEIN-RELEASING SYSTEM TRANSMEMBRANE PROTEIN LOLE"/>
    <property type="match status" value="1"/>
</dbReference>
<comment type="subcellular location">
    <subcellularLocation>
        <location evidence="1">Cell membrane</location>
        <topology evidence="1">Multi-pass membrane protein</topology>
    </subcellularLocation>
</comment>
<dbReference type="GO" id="GO:0098797">
    <property type="term" value="C:plasma membrane protein complex"/>
    <property type="evidence" value="ECO:0007669"/>
    <property type="project" value="TreeGrafter"/>
</dbReference>
<dbReference type="PANTHER" id="PTHR30489">
    <property type="entry name" value="LIPOPROTEIN-RELEASING SYSTEM TRANSMEMBRANE PROTEIN LOLE"/>
    <property type="match status" value="1"/>
</dbReference>
<proteinExistence type="inferred from homology"/>
<evidence type="ECO:0000256" key="2">
    <source>
        <dbReference type="ARBA" id="ARBA00005236"/>
    </source>
</evidence>
<feature type="transmembrane region" description="Helical" evidence="7">
    <location>
        <begin position="323"/>
        <end position="352"/>
    </location>
</feature>
<organism evidence="10 11">
    <name type="scientific">Larkinella punicea</name>
    <dbReference type="NCBI Taxonomy" id="2315727"/>
    <lineage>
        <taxon>Bacteria</taxon>
        <taxon>Pseudomonadati</taxon>
        <taxon>Bacteroidota</taxon>
        <taxon>Cytophagia</taxon>
        <taxon>Cytophagales</taxon>
        <taxon>Spirosomataceae</taxon>
        <taxon>Larkinella</taxon>
    </lineage>
</organism>
<evidence type="ECO:0000256" key="6">
    <source>
        <dbReference type="ARBA" id="ARBA00023136"/>
    </source>
</evidence>
<dbReference type="AlphaFoldDB" id="A0A368JLK2"/>
<gene>
    <name evidence="10" type="ORF">DUE52_15575</name>
</gene>
<name>A0A368JLK2_9BACT</name>
<evidence type="ECO:0000256" key="4">
    <source>
        <dbReference type="ARBA" id="ARBA00022692"/>
    </source>
</evidence>
<feature type="transmembrane region" description="Helical" evidence="7">
    <location>
        <begin position="26"/>
        <end position="48"/>
    </location>
</feature>